<protein>
    <recommendedName>
        <fullName evidence="4">HhH-GPD domain-containing protein</fullName>
    </recommendedName>
</protein>
<feature type="domain" description="HhH-GPD" evidence="4">
    <location>
        <begin position="135"/>
        <end position="295"/>
    </location>
</feature>
<accession>A0A2T9XYE9</accession>
<dbReference type="EMBL" id="MBFS01003725">
    <property type="protein sequence ID" value="PVU85108.1"/>
    <property type="molecule type" value="Genomic_DNA"/>
</dbReference>
<dbReference type="CDD" id="cd00056">
    <property type="entry name" value="ENDO3c"/>
    <property type="match status" value="1"/>
</dbReference>
<evidence type="ECO:0000256" key="3">
    <source>
        <dbReference type="ARBA" id="ARBA00023204"/>
    </source>
</evidence>
<evidence type="ECO:0000313" key="5">
    <source>
        <dbReference type="EMBL" id="PVU85108.1"/>
    </source>
</evidence>
<dbReference type="GO" id="GO:0006285">
    <property type="term" value="P:base-excision repair, AP site formation"/>
    <property type="evidence" value="ECO:0007669"/>
    <property type="project" value="TreeGrafter"/>
</dbReference>
<keyword evidence="6" id="KW-1185">Reference proteome</keyword>
<dbReference type="InterPro" id="IPR003265">
    <property type="entry name" value="HhH-GPD_domain"/>
</dbReference>
<gene>
    <name evidence="5" type="ORF">BB560_007139</name>
</gene>
<reference evidence="5 6" key="1">
    <citation type="journal article" date="2018" name="MBio">
        <title>Comparative Genomics Reveals the Core Gene Toolbox for the Fungus-Insect Symbiosis.</title>
        <authorList>
            <person name="Wang Y."/>
            <person name="Stata M."/>
            <person name="Wang W."/>
            <person name="Stajich J.E."/>
            <person name="White M.M."/>
            <person name="Moncalvo J.M."/>
        </authorList>
    </citation>
    <scope>NUCLEOTIDE SEQUENCE [LARGE SCALE GENOMIC DNA]</scope>
    <source>
        <strain evidence="5 6">SC-DP-2</strain>
    </source>
</reference>
<evidence type="ECO:0000256" key="1">
    <source>
        <dbReference type="ARBA" id="ARBA00010817"/>
    </source>
</evidence>
<evidence type="ECO:0000259" key="4">
    <source>
        <dbReference type="Pfam" id="PF00730"/>
    </source>
</evidence>
<dbReference type="PANTHER" id="PTHR43003">
    <property type="entry name" value="DNA-3-METHYLADENINE GLYCOSYLASE"/>
    <property type="match status" value="1"/>
</dbReference>
<dbReference type="GO" id="GO:0032993">
    <property type="term" value="C:protein-DNA complex"/>
    <property type="evidence" value="ECO:0007669"/>
    <property type="project" value="TreeGrafter"/>
</dbReference>
<proteinExistence type="inferred from homology"/>
<comment type="similarity">
    <text evidence="1">Belongs to the alkylbase DNA glycosidase AlkA family.</text>
</comment>
<dbReference type="Proteomes" id="UP000245609">
    <property type="component" value="Unassembled WGS sequence"/>
</dbReference>
<evidence type="ECO:0000313" key="6">
    <source>
        <dbReference type="Proteomes" id="UP000245609"/>
    </source>
</evidence>
<dbReference type="InterPro" id="IPR011257">
    <property type="entry name" value="DNA_glycosylase"/>
</dbReference>
<evidence type="ECO:0000256" key="2">
    <source>
        <dbReference type="ARBA" id="ARBA00022763"/>
    </source>
</evidence>
<name>A0A2T9XYE9_9FUNG</name>
<dbReference type="InterPro" id="IPR051912">
    <property type="entry name" value="Alkylbase_DNA_Glycosylase/TA"/>
</dbReference>
<dbReference type="OrthoDB" id="415889at2759"/>
<dbReference type="GO" id="GO:0006307">
    <property type="term" value="P:DNA alkylation repair"/>
    <property type="evidence" value="ECO:0007669"/>
    <property type="project" value="TreeGrafter"/>
</dbReference>
<dbReference type="Gene3D" id="1.10.1670.40">
    <property type="match status" value="1"/>
</dbReference>
<keyword evidence="2" id="KW-0227">DNA damage</keyword>
<comment type="caution">
    <text evidence="5">The sequence shown here is derived from an EMBL/GenBank/DDBJ whole genome shotgun (WGS) entry which is preliminary data.</text>
</comment>
<dbReference type="GO" id="GO:0043916">
    <property type="term" value="F:DNA-7-methylguanine glycosylase activity"/>
    <property type="evidence" value="ECO:0007669"/>
    <property type="project" value="TreeGrafter"/>
</dbReference>
<organism evidence="5 6">
    <name type="scientific">Smittium megazygosporum</name>
    <dbReference type="NCBI Taxonomy" id="133381"/>
    <lineage>
        <taxon>Eukaryota</taxon>
        <taxon>Fungi</taxon>
        <taxon>Fungi incertae sedis</taxon>
        <taxon>Zoopagomycota</taxon>
        <taxon>Kickxellomycotina</taxon>
        <taxon>Harpellomycetes</taxon>
        <taxon>Harpellales</taxon>
        <taxon>Legeriomycetaceae</taxon>
        <taxon>Smittium</taxon>
    </lineage>
</organism>
<dbReference type="SUPFAM" id="SSF48150">
    <property type="entry name" value="DNA-glycosylase"/>
    <property type="match status" value="1"/>
</dbReference>
<dbReference type="FunFam" id="1.10.340.30:FF:000004">
    <property type="entry name" value="DNA-3-methyladenine glycosylase II"/>
    <property type="match status" value="1"/>
</dbReference>
<dbReference type="Pfam" id="PF00730">
    <property type="entry name" value="HhH-GPD"/>
    <property type="match status" value="1"/>
</dbReference>
<dbReference type="GO" id="GO:0032131">
    <property type="term" value="F:alkylated DNA binding"/>
    <property type="evidence" value="ECO:0007669"/>
    <property type="project" value="TreeGrafter"/>
</dbReference>
<dbReference type="GO" id="GO:0005634">
    <property type="term" value="C:nucleus"/>
    <property type="evidence" value="ECO:0007669"/>
    <property type="project" value="TreeGrafter"/>
</dbReference>
<sequence>MTTIRRSARLLTKATQGKVIPKDEKTSLKKTIQKTRKAKTQSAVIEKVKVEKAGIEKPLKVVPNFSIVVKSILIPTEVLVQNSDYILLAENIENGLLHLSSADPKLTPLINSLPIDPKDYFSRRTCSTSFQSLMRSIISQQISNKAAFSIFSKFLATFGKPISLEEKSQNIGGYRVEKTFHDSPPDSEPEISFLRFPYPHEVLEIDNDALRSVGISTRKTEYMKSLAEYYDKNKIDDEILKKMSDEEMIETLTKVKGIGKWTVEMALISHFYRMNVLPTLDLKVKKSLCSHFDIPFGKNSPSHDVLANLAKKWEPYRSLGTYYMWNCSSDIVGDKKPPVTKRNQQPSN</sequence>
<dbReference type="PANTHER" id="PTHR43003:SF5">
    <property type="entry name" value="DNA-3-METHYLADENINE GLYCOSYLASE"/>
    <property type="match status" value="1"/>
</dbReference>
<dbReference type="GO" id="GO:0008725">
    <property type="term" value="F:DNA-3-methyladenine glycosylase activity"/>
    <property type="evidence" value="ECO:0007669"/>
    <property type="project" value="TreeGrafter"/>
</dbReference>
<dbReference type="AlphaFoldDB" id="A0A2T9XYE9"/>
<keyword evidence="3" id="KW-0234">DNA repair</keyword>
<dbReference type="STRING" id="133381.A0A2T9XYE9"/>
<dbReference type="Gene3D" id="1.10.340.30">
    <property type="entry name" value="Hypothetical protein, domain 2"/>
    <property type="match status" value="1"/>
</dbReference>